<dbReference type="PROSITE" id="PS00659">
    <property type="entry name" value="GLYCOSYL_HYDROL_F5"/>
    <property type="match status" value="1"/>
</dbReference>
<dbReference type="GO" id="GO:0008810">
    <property type="term" value="F:cellulase activity"/>
    <property type="evidence" value="ECO:0007669"/>
    <property type="project" value="UniProtKB-EC"/>
</dbReference>
<evidence type="ECO:0000256" key="7">
    <source>
        <dbReference type="ARBA" id="ARBA00022729"/>
    </source>
</evidence>
<dbReference type="EMBL" id="JAUSUD010000007">
    <property type="protein sequence ID" value="MDQ0230785.1"/>
    <property type="molecule type" value="Genomic_DNA"/>
</dbReference>
<feature type="domain" description="Gram-positive cocci surface proteins LPxTG" evidence="15">
    <location>
        <begin position="874"/>
        <end position="907"/>
    </location>
</feature>
<feature type="compositionally biased region" description="Acidic residues" evidence="13">
    <location>
        <begin position="756"/>
        <end position="834"/>
    </location>
</feature>
<organism evidence="16 17">
    <name type="scientific">Metabacillus malikii</name>
    <dbReference type="NCBI Taxonomy" id="1504265"/>
    <lineage>
        <taxon>Bacteria</taxon>
        <taxon>Bacillati</taxon>
        <taxon>Bacillota</taxon>
        <taxon>Bacilli</taxon>
        <taxon>Bacillales</taxon>
        <taxon>Bacillaceae</taxon>
        <taxon>Metabacillus</taxon>
    </lineage>
</organism>
<evidence type="ECO:0000313" key="17">
    <source>
        <dbReference type="Proteomes" id="UP001234495"/>
    </source>
</evidence>
<comment type="subcellular location">
    <subcellularLocation>
        <location evidence="2">Secreted</location>
        <location evidence="2">Cell wall</location>
        <topology evidence="2">Peptidoglycan-anchor</topology>
    </subcellularLocation>
</comment>
<keyword evidence="12" id="KW-0119">Carbohydrate metabolism</keyword>
<feature type="transmembrane region" description="Helical" evidence="14">
    <location>
        <begin position="881"/>
        <end position="901"/>
    </location>
</feature>
<dbReference type="PANTHER" id="PTHR34142:SF1">
    <property type="entry name" value="GLYCOSIDE HYDROLASE FAMILY 5 DOMAIN-CONTAINING PROTEIN"/>
    <property type="match status" value="1"/>
</dbReference>
<reference evidence="16 17" key="1">
    <citation type="submission" date="2023-07" db="EMBL/GenBank/DDBJ databases">
        <title>Genomic Encyclopedia of Type Strains, Phase IV (KMG-IV): sequencing the most valuable type-strain genomes for metagenomic binning, comparative biology and taxonomic classification.</title>
        <authorList>
            <person name="Goeker M."/>
        </authorList>
    </citation>
    <scope>NUCLEOTIDE SEQUENCE [LARGE SCALE GENOMIC DNA]</scope>
    <source>
        <strain evidence="16 17">DSM 29005</strain>
    </source>
</reference>
<keyword evidence="14" id="KW-0812">Transmembrane</keyword>
<keyword evidence="10" id="KW-0572">Peptidoglycan-anchor</keyword>
<accession>A0ABT9ZET6</accession>
<evidence type="ECO:0000256" key="13">
    <source>
        <dbReference type="SAM" id="MobiDB-lite"/>
    </source>
</evidence>
<keyword evidence="12" id="KW-0624">Polysaccharide degradation</keyword>
<evidence type="ECO:0000256" key="10">
    <source>
        <dbReference type="ARBA" id="ARBA00023088"/>
    </source>
</evidence>
<comment type="caution">
    <text evidence="16">The sequence shown here is derived from an EMBL/GenBank/DDBJ whole genome shotgun (WGS) entry which is preliminary data.</text>
</comment>
<keyword evidence="17" id="KW-1185">Reference proteome</keyword>
<protein>
    <recommendedName>
        <fullName evidence="4">cellulase</fullName>
        <ecNumber evidence="4">3.2.1.4</ecNumber>
    </recommendedName>
</protein>
<dbReference type="InterPro" id="IPR008979">
    <property type="entry name" value="Galactose-bd-like_sf"/>
</dbReference>
<dbReference type="InterPro" id="IPR001547">
    <property type="entry name" value="Glyco_hydro_5"/>
</dbReference>
<evidence type="ECO:0000256" key="6">
    <source>
        <dbReference type="ARBA" id="ARBA00022525"/>
    </source>
</evidence>
<evidence type="ECO:0000256" key="2">
    <source>
        <dbReference type="ARBA" id="ARBA00004168"/>
    </source>
</evidence>
<keyword evidence="11 16" id="KW-0326">Glycosidase</keyword>
<gene>
    <name evidence="16" type="ORF">J2S19_002041</name>
</gene>
<evidence type="ECO:0000259" key="15">
    <source>
        <dbReference type="PROSITE" id="PS50847"/>
    </source>
</evidence>
<dbReference type="RefSeq" id="WP_307340694.1">
    <property type="nucleotide sequence ID" value="NZ_JAUSUD010000007.1"/>
</dbReference>
<dbReference type="InterPro" id="IPR018087">
    <property type="entry name" value="Glyco_hydro_5_CS"/>
</dbReference>
<dbReference type="SUPFAM" id="SSF51445">
    <property type="entry name" value="(Trans)glycosidases"/>
    <property type="match status" value="1"/>
</dbReference>
<evidence type="ECO:0000256" key="9">
    <source>
        <dbReference type="ARBA" id="ARBA00023001"/>
    </source>
</evidence>
<keyword evidence="14" id="KW-1133">Transmembrane helix</keyword>
<evidence type="ECO:0000256" key="14">
    <source>
        <dbReference type="SAM" id="Phobius"/>
    </source>
</evidence>
<keyword evidence="8 16" id="KW-0378">Hydrolase</keyword>
<name>A0ABT9ZET6_9BACI</name>
<dbReference type="SUPFAM" id="SSF49785">
    <property type="entry name" value="Galactose-binding domain-like"/>
    <property type="match status" value="2"/>
</dbReference>
<keyword evidence="6" id="KW-0964">Secreted</keyword>
<evidence type="ECO:0000313" key="16">
    <source>
        <dbReference type="EMBL" id="MDQ0230785.1"/>
    </source>
</evidence>
<dbReference type="Gene3D" id="2.60.120.260">
    <property type="entry name" value="Galactose-binding domain-like"/>
    <property type="match status" value="2"/>
</dbReference>
<dbReference type="PANTHER" id="PTHR34142">
    <property type="entry name" value="ENDO-BETA-1,4-GLUCANASE A"/>
    <property type="match status" value="1"/>
</dbReference>
<dbReference type="NCBIfam" id="TIGR01167">
    <property type="entry name" value="LPXTG_anchor"/>
    <property type="match status" value="1"/>
</dbReference>
<dbReference type="Pfam" id="PF00150">
    <property type="entry name" value="Cellulase"/>
    <property type="match status" value="1"/>
</dbReference>
<dbReference type="InterPro" id="IPR017853">
    <property type="entry name" value="GH"/>
</dbReference>
<comment type="similarity">
    <text evidence="3">Belongs to the glycosyl hydrolase 5 (cellulase A) family.</text>
</comment>
<proteinExistence type="inferred from homology"/>
<evidence type="ECO:0000256" key="12">
    <source>
        <dbReference type="ARBA" id="ARBA00023326"/>
    </source>
</evidence>
<keyword evidence="9" id="KW-0136">Cellulose degradation</keyword>
<dbReference type="Proteomes" id="UP001234495">
    <property type="component" value="Unassembled WGS sequence"/>
</dbReference>
<evidence type="ECO:0000256" key="4">
    <source>
        <dbReference type="ARBA" id="ARBA00012601"/>
    </source>
</evidence>
<dbReference type="EC" id="3.2.1.4" evidence="4"/>
<evidence type="ECO:0000256" key="1">
    <source>
        <dbReference type="ARBA" id="ARBA00000966"/>
    </source>
</evidence>
<comment type="catalytic activity">
    <reaction evidence="1">
        <text>Endohydrolysis of (1-&gt;4)-beta-D-glucosidic linkages in cellulose, lichenin and cereal beta-D-glucans.</text>
        <dbReference type="EC" id="3.2.1.4"/>
    </reaction>
</comment>
<dbReference type="Gene3D" id="3.20.20.80">
    <property type="entry name" value="Glycosidases"/>
    <property type="match status" value="1"/>
</dbReference>
<evidence type="ECO:0000256" key="3">
    <source>
        <dbReference type="ARBA" id="ARBA00005641"/>
    </source>
</evidence>
<dbReference type="Pfam" id="PF00746">
    <property type="entry name" value="Gram_pos_anchor"/>
    <property type="match status" value="1"/>
</dbReference>
<feature type="region of interest" description="Disordered" evidence="13">
    <location>
        <begin position="740"/>
        <end position="859"/>
    </location>
</feature>
<keyword evidence="5" id="KW-0134">Cell wall</keyword>
<keyword evidence="7" id="KW-0732">Signal</keyword>
<evidence type="ECO:0000256" key="11">
    <source>
        <dbReference type="ARBA" id="ARBA00023295"/>
    </source>
</evidence>
<keyword evidence="14" id="KW-0472">Membrane</keyword>
<evidence type="ECO:0000256" key="5">
    <source>
        <dbReference type="ARBA" id="ARBA00022512"/>
    </source>
</evidence>
<dbReference type="InterPro" id="IPR005086">
    <property type="entry name" value="CBM17/28"/>
</dbReference>
<dbReference type="InterPro" id="IPR019931">
    <property type="entry name" value="LPXTG_anchor"/>
</dbReference>
<sequence>MGKLKGFVLSITFILIFVYLPSYTQAEETEFNHLIVEPAKKPSTAGALKITDINGMKTLSDKNGEPIQLRGMSTHGLQWFPDIVNERAFSALSNDWGANLIRLAMYVGENGYATNPEVIKQRVIDGIELAKANDMYVIVDWHVHAPGDPNAEVYSGAMNFFDEISSLYPNDPSIIYELANEPNSNEPGVTNDAAGWDKVKSYAEPIIEMLRNKGNENLVIVGSPNWSQRPDLAADNPIDDDNTVYTVHFYSGTHEPADDSTNRENVMSNARYAMENGVAVFASEWGTSEANGHNGPYLNEADVWINFLNEHNISWANWSLTNKNETSAAFQPFELGKQAATDLDPGEDGVWSAKELTVSGEYVRARIKGVPYEPIDRTKEEFQTVIWDFNDGTLQGFGINPDSPIKDIQLANSNNALHISGLTNSNDVTEGNYWANLRLSADGLNTEVDILGANELSMDVIVTTPTTVSIAAIPQNSSYGWANPTRAIQVNEEDFAVQNDGTYKAKLSISREDSPNLEAIATDQENSQLTNLILFIGATQTDEIKLDNITVTGDRTIVEEPIVHDELGTPTFPSNFEDNTRQGWKWDQASGVKSSLTIQEANGSKALTWDVAYPEVKPGDAWASAPRIILGDINTSRGENQYLAFDLYLNPVRASSGALSVNLALAPPSLGYWAQAADVHTIDLTQLDSQLQTADGLYHYEILFDLNNILEDKVISADTILRDLTLIIADQESDYAGKMSIDNVRFQNEKTPEPGTGDEEGETPEPGTGDEEGETPEPGTGDEEGETPEPGTGDEEGETPEPGTGDEEGETPEPGAGDEEGETPEPEAGDEEGETLTPGQSEDSGKIPVSPVSDVKGNEDAKQNMIKNENKHHLPQTATTMYNFFLLGCLIILIGSLGFTIQKRRNS</sequence>
<dbReference type="PROSITE" id="PS50847">
    <property type="entry name" value="GRAM_POS_ANCHORING"/>
    <property type="match status" value="1"/>
</dbReference>
<evidence type="ECO:0000256" key="8">
    <source>
        <dbReference type="ARBA" id="ARBA00022801"/>
    </source>
</evidence>
<dbReference type="Pfam" id="PF03424">
    <property type="entry name" value="CBM_17_28"/>
    <property type="match status" value="2"/>
</dbReference>